<dbReference type="Proteomes" id="UP000600918">
    <property type="component" value="Unassembled WGS sequence"/>
</dbReference>
<comment type="caution">
    <text evidence="1">The sequence shown here is derived from an EMBL/GenBank/DDBJ whole genome shotgun (WGS) entry which is preliminary data.</text>
</comment>
<proteinExistence type="predicted"/>
<protein>
    <submittedName>
        <fullName evidence="1">Uncharacterized protein</fullName>
    </submittedName>
</protein>
<dbReference type="AlphaFoldDB" id="A0A834N2D4"/>
<evidence type="ECO:0000313" key="1">
    <source>
        <dbReference type="EMBL" id="KAF7392479.1"/>
    </source>
</evidence>
<gene>
    <name evidence="1" type="ORF">H0235_017478</name>
</gene>
<organism evidence="1 2">
    <name type="scientific">Vespula pensylvanica</name>
    <name type="common">Western yellow jacket</name>
    <name type="synonym">Wasp</name>
    <dbReference type="NCBI Taxonomy" id="30213"/>
    <lineage>
        <taxon>Eukaryota</taxon>
        <taxon>Metazoa</taxon>
        <taxon>Ecdysozoa</taxon>
        <taxon>Arthropoda</taxon>
        <taxon>Hexapoda</taxon>
        <taxon>Insecta</taxon>
        <taxon>Pterygota</taxon>
        <taxon>Neoptera</taxon>
        <taxon>Endopterygota</taxon>
        <taxon>Hymenoptera</taxon>
        <taxon>Apocrita</taxon>
        <taxon>Aculeata</taxon>
        <taxon>Vespoidea</taxon>
        <taxon>Vespidae</taxon>
        <taxon>Vespinae</taxon>
        <taxon>Vespula</taxon>
    </lineage>
</organism>
<keyword evidence="2" id="KW-1185">Reference proteome</keyword>
<evidence type="ECO:0000313" key="2">
    <source>
        <dbReference type="Proteomes" id="UP000600918"/>
    </source>
</evidence>
<sequence length="67" mass="8045">MKYKKIPKDYDGDNEKQGEIRKDLKRFYDVDIADNDNISKRFQGDKGSYIPYYFGLWKISHISNHQL</sequence>
<dbReference type="EMBL" id="JACSDY010000022">
    <property type="protein sequence ID" value="KAF7392479.1"/>
    <property type="molecule type" value="Genomic_DNA"/>
</dbReference>
<accession>A0A834N2D4</accession>
<name>A0A834N2D4_VESPE</name>
<reference evidence="1" key="1">
    <citation type="journal article" date="2020" name="G3 (Bethesda)">
        <title>High-Quality Assemblies for Three Invasive Social Wasps from the &lt;i&gt;Vespula&lt;/i&gt; Genus.</title>
        <authorList>
            <person name="Harrop T.W.R."/>
            <person name="Guhlin J."/>
            <person name="McLaughlin G.M."/>
            <person name="Permina E."/>
            <person name="Stockwell P."/>
            <person name="Gilligan J."/>
            <person name="Le Lec M.F."/>
            <person name="Gruber M.A.M."/>
            <person name="Quinn O."/>
            <person name="Lovegrove M."/>
            <person name="Duncan E.J."/>
            <person name="Remnant E.J."/>
            <person name="Van Eeckhoven J."/>
            <person name="Graham B."/>
            <person name="Knapp R.A."/>
            <person name="Langford K.W."/>
            <person name="Kronenberg Z."/>
            <person name="Press M.O."/>
            <person name="Eacker S.M."/>
            <person name="Wilson-Rankin E.E."/>
            <person name="Purcell J."/>
            <person name="Lester P.J."/>
            <person name="Dearden P.K."/>
        </authorList>
    </citation>
    <scope>NUCLEOTIDE SEQUENCE</scope>
    <source>
        <strain evidence="1">Volc-1</strain>
    </source>
</reference>